<feature type="region of interest" description="Disordered" evidence="1">
    <location>
        <begin position="1"/>
        <end position="144"/>
    </location>
</feature>
<dbReference type="InParanoid" id="Q2HAD6"/>
<reference evidence="4" key="1">
    <citation type="journal article" date="2015" name="Genome Announc.">
        <title>Draft genome sequence of the cellulolytic fungus Chaetomium globosum.</title>
        <authorList>
            <person name="Cuomo C.A."/>
            <person name="Untereiner W.A."/>
            <person name="Ma L.-J."/>
            <person name="Grabherr M."/>
            <person name="Birren B.W."/>
        </authorList>
    </citation>
    <scope>NUCLEOTIDE SEQUENCE [LARGE SCALE GENOMIC DNA]</scope>
    <source>
        <strain evidence="4">ATCC 6205 / CBS 148.51 / DSM 1962 / NBRC 6347 / NRRL 1970</strain>
    </source>
</reference>
<evidence type="ECO:0000313" key="3">
    <source>
        <dbReference type="EMBL" id="EAQ90883.1"/>
    </source>
</evidence>
<keyword evidence="2" id="KW-1133">Transmembrane helix</keyword>
<dbReference type="RefSeq" id="XP_001229334.1">
    <property type="nucleotide sequence ID" value="XM_001229333.1"/>
</dbReference>
<dbReference type="EMBL" id="CH408030">
    <property type="protein sequence ID" value="EAQ90883.1"/>
    <property type="molecule type" value="Genomic_DNA"/>
</dbReference>
<feature type="compositionally biased region" description="Basic residues" evidence="1">
    <location>
        <begin position="1"/>
        <end position="11"/>
    </location>
</feature>
<keyword evidence="2" id="KW-0472">Membrane</keyword>
<proteinExistence type="predicted"/>
<keyword evidence="2" id="KW-0812">Transmembrane</keyword>
<dbReference type="eggNOG" id="ENOG502S7U4">
    <property type="taxonomic scope" value="Eukaryota"/>
</dbReference>
<dbReference type="AlphaFoldDB" id="Q2HAD6"/>
<feature type="compositionally biased region" description="Low complexity" evidence="1">
    <location>
        <begin position="96"/>
        <end position="107"/>
    </location>
</feature>
<feature type="transmembrane region" description="Helical" evidence="2">
    <location>
        <begin position="223"/>
        <end position="244"/>
    </location>
</feature>
<dbReference type="VEuPathDB" id="FungiDB:CHGG_02818"/>
<organism evidence="3 4">
    <name type="scientific">Chaetomium globosum (strain ATCC 6205 / CBS 148.51 / DSM 1962 / NBRC 6347 / NRRL 1970)</name>
    <name type="common">Soil fungus</name>
    <dbReference type="NCBI Taxonomy" id="306901"/>
    <lineage>
        <taxon>Eukaryota</taxon>
        <taxon>Fungi</taxon>
        <taxon>Dikarya</taxon>
        <taxon>Ascomycota</taxon>
        <taxon>Pezizomycotina</taxon>
        <taxon>Sordariomycetes</taxon>
        <taxon>Sordariomycetidae</taxon>
        <taxon>Sordariales</taxon>
        <taxon>Chaetomiaceae</taxon>
        <taxon>Chaetomium</taxon>
    </lineage>
</organism>
<gene>
    <name evidence="3" type="ORF">CHGG_02818</name>
</gene>
<dbReference type="HOGENOM" id="CLU_969775_0_0_1"/>
<feature type="compositionally biased region" description="Low complexity" evidence="1">
    <location>
        <begin position="121"/>
        <end position="131"/>
    </location>
</feature>
<dbReference type="Proteomes" id="UP000001056">
    <property type="component" value="Unassembled WGS sequence"/>
</dbReference>
<dbReference type="OrthoDB" id="5395975at2759"/>
<evidence type="ECO:0000256" key="1">
    <source>
        <dbReference type="SAM" id="MobiDB-lite"/>
    </source>
</evidence>
<sequence length="287" mass="31222">MATNNPKRHTRTWALSSPDPPGENRNAADHHQHQQHQGSWKSRDWSPPTQVEPSSAPRPSFVAESEPPLPQRGPEHRPKTPSPDKPLTRRSGHIGPPTTTTTANNNPTPTPTTPPFPASPSLPLTTPLTLHSPPPPTSDTPLHPEDLITDVLARLASSLNLAQRFQPTSQTRPLRPFERGYWLVDCRGWDAALKRSAWGFLASYLAKGAAGWGTSCTRDAGFAWLRVYCWGGVVGHMYLVLYLMSRRRVLETGAEWVGAEGTAVVVVAARAAKAPAAEGRWEVGGGS</sequence>
<dbReference type="STRING" id="306901.Q2HAD6"/>
<feature type="compositionally biased region" description="Pro residues" evidence="1">
    <location>
        <begin position="108"/>
        <end position="120"/>
    </location>
</feature>
<evidence type="ECO:0000313" key="4">
    <source>
        <dbReference type="Proteomes" id="UP000001056"/>
    </source>
</evidence>
<protein>
    <submittedName>
        <fullName evidence="3">Uncharacterized protein</fullName>
    </submittedName>
</protein>
<accession>Q2HAD6</accession>
<dbReference type="GeneID" id="4388622"/>
<evidence type="ECO:0000256" key="2">
    <source>
        <dbReference type="SAM" id="Phobius"/>
    </source>
</evidence>
<keyword evidence="4" id="KW-1185">Reference proteome</keyword>
<name>Q2HAD6_CHAGB</name>